<keyword evidence="3 4" id="KW-0472">Membrane</keyword>
<evidence type="ECO:0000256" key="2">
    <source>
        <dbReference type="ARBA" id="ARBA00022989"/>
    </source>
</evidence>
<dbReference type="EMBL" id="JAMYWD010000001">
    <property type="protein sequence ID" value="KAJ4981742.1"/>
    <property type="molecule type" value="Genomic_DNA"/>
</dbReference>
<evidence type="ECO:0008006" key="7">
    <source>
        <dbReference type="Google" id="ProtNLM"/>
    </source>
</evidence>
<feature type="transmembrane region" description="Helical" evidence="4">
    <location>
        <begin position="84"/>
        <end position="104"/>
    </location>
</feature>
<gene>
    <name evidence="5" type="ORF">NE237_032579</name>
</gene>
<dbReference type="PANTHER" id="PTHR31218">
    <property type="entry name" value="WAT1-RELATED PROTEIN"/>
    <property type="match status" value="1"/>
</dbReference>
<protein>
    <recommendedName>
        <fullName evidence="7">WAT1-related protein</fullName>
    </recommendedName>
</protein>
<dbReference type="InterPro" id="IPR030184">
    <property type="entry name" value="WAT1-related"/>
</dbReference>
<evidence type="ECO:0000256" key="3">
    <source>
        <dbReference type="ARBA" id="ARBA00023136"/>
    </source>
</evidence>
<comment type="caution">
    <text evidence="5">The sequence shown here is derived from an EMBL/GenBank/DDBJ whole genome shotgun (WGS) entry which is preliminary data.</text>
</comment>
<reference evidence="5" key="1">
    <citation type="journal article" date="2023" name="Plant J.">
        <title>The genome of the king protea, Protea cynaroides.</title>
        <authorList>
            <person name="Chang J."/>
            <person name="Duong T.A."/>
            <person name="Schoeman C."/>
            <person name="Ma X."/>
            <person name="Roodt D."/>
            <person name="Barker N."/>
            <person name="Li Z."/>
            <person name="Van de Peer Y."/>
            <person name="Mizrachi E."/>
        </authorList>
    </citation>
    <scope>NUCLEOTIDE SEQUENCE</scope>
    <source>
        <tissue evidence="5">Young leaves</tissue>
    </source>
</reference>
<keyword evidence="1 4" id="KW-0812">Transmembrane</keyword>
<keyword evidence="6" id="KW-1185">Reference proteome</keyword>
<feature type="transmembrane region" description="Helical" evidence="4">
    <location>
        <begin position="130"/>
        <end position="150"/>
    </location>
</feature>
<proteinExistence type="predicted"/>
<dbReference type="AlphaFoldDB" id="A0A9Q0L3D7"/>
<feature type="transmembrane region" description="Helical" evidence="4">
    <location>
        <begin position="43"/>
        <end position="63"/>
    </location>
</feature>
<evidence type="ECO:0000313" key="5">
    <source>
        <dbReference type="EMBL" id="KAJ4981742.1"/>
    </source>
</evidence>
<feature type="transmembrane region" description="Helical" evidence="4">
    <location>
        <begin position="162"/>
        <end position="189"/>
    </location>
</feature>
<dbReference type="OrthoDB" id="1728340at2759"/>
<organism evidence="5 6">
    <name type="scientific">Protea cynaroides</name>
    <dbReference type="NCBI Taxonomy" id="273540"/>
    <lineage>
        <taxon>Eukaryota</taxon>
        <taxon>Viridiplantae</taxon>
        <taxon>Streptophyta</taxon>
        <taxon>Embryophyta</taxon>
        <taxon>Tracheophyta</taxon>
        <taxon>Spermatophyta</taxon>
        <taxon>Magnoliopsida</taxon>
        <taxon>Proteales</taxon>
        <taxon>Proteaceae</taxon>
        <taxon>Protea</taxon>
    </lineage>
</organism>
<evidence type="ECO:0000313" key="6">
    <source>
        <dbReference type="Proteomes" id="UP001141806"/>
    </source>
</evidence>
<dbReference type="Proteomes" id="UP001141806">
    <property type="component" value="Unassembled WGS sequence"/>
</dbReference>
<evidence type="ECO:0000256" key="1">
    <source>
        <dbReference type="ARBA" id="ARBA00022692"/>
    </source>
</evidence>
<sequence>MADSGSSSMPEDVQRYLIMLAVQFGYAGSHVLSRVALNTGINMTVFLVYKYIIVLLLFILLAFRNEDGNRRGDWRGNRRRDKAFRTKMAGALLCVFGASVITLYKGPTIFGPAAERHLFLCVGDAKGKNWKLGCICLIGHCFLSSVWNVMEESVVKKSSSRRLYITSCTCIFGVLQFLVIDVVAASMGWNSEARLVLPGTECFNVWYMVRYNPTLLRNNK</sequence>
<dbReference type="GO" id="GO:0022857">
    <property type="term" value="F:transmembrane transporter activity"/>
    <property type="evidence" value="ECO:0007669"/>
    <property type="project" value="InterPro"/>
</dbReference>
<evidence type="ECO:0000256" key="4">
    <source>
        <dbReference type="SAM" id="Phobius"/>
    </source>
</evidence>
<dbReference type="GO" id="GO:0016020">
    <property type="term" value="C:membrane"/>
    <property type="evidence" value="ECO:0007669"/>
    <property type="project" value="InterPro"/>
</dbReference>
<accession>A0A9Q0L3D7</accession>
<keyword evidence="2 4" id="KW-1133">Transmembrane helix</keyword>
<name>A0A9Q0L3D7_9MAGN</name>